<dbReference type="PROSITE" id="PS50197">
    <property type="entry name" value="BEACH"/>
    <property type="match status" value="1"/>
</dbReference>
<evidence type="ECO:0000256" key="5">
    <source>
        <dbReference type="SAM" id="MobiDB-lite"/>
    </source>
</evidence>
<feature type="region of interest" description="Disordered" evidence="5">
    <location>
        <begin position="2605"/>
        <end position="2686"/>
    </location>
</feature>
<dbReference type="Gene3D" id="1.10.1540.10">
    <property type="entry name" value="BEACH domain"/>
    <property type="match status" value="1"/>
</dbReference>
<feature type="compositionally biased region" description="Acidic residues" evidence="5">
    <location>
        <begin position="2644"/>
        <end position="2656"/>
    </location>
</feature>
<evidence type="ECO:0000256" key="2">
    <source>
        <dbReference type="ARBA" id="ARBA00022737"/>
    </source>
</evidence>
<dbReference type="InterPro" id="IPR015943">
    <property type="entry name" value="WD40/YVTN_repeat-like_dom_sf"/>
</dbReference>
<dbReference type="InterPro" id="IPR036322">
    <property type="entry name" value="WD40_repeat_dom_sf"/>
</dbReference>
<dbReference type="CDD" id="cd06071">
    <property type="entry name" value="Beach"/>
    <property type="match status" value="1"/>
</dbReference>
<proteinExistence type="predicted"/>
<dbReference type="Proteomes" id="UP001150569">
    <property type="component" value="Unassembled WGS sequence"/>
</dbReference>
<comment type="caution">
    <text evidence="8">The sequence shown here is derived from an EMBL/GenBank/DDBJ whole genome shotgun (WGS) entry which is preliminary data.</text>
</comment>
<feature type="region of interest" description="Disordered" evidence="5">
    <location>
        <begin position="945"/>
        <end position="981"/>
    </location>
</feature>
<feature type="domain" description="BEACH-type PH" evidence="7">
    <location>
        <begin position="3365"/>
        <end position="3474"/>
    </location>
</feature>
<dbReference type="SUPFAM" id="SSF50978">
    <property type="entry name" value="WD40 repeat-like"/>
    <property type="match status" value="2"/>
</dbReference>
<accession>A0A9W8AE12</accession>
<dbReference type="GO" id="GO:0016020">
    <property type="term" value="C:membrane"/>
    <property type="evidence" value="ECO:0007669"/>
    <property type="project" value="TreeGrafter"/>
</dbReference>
<dbReference type="SUPFAM" id="SSF81837">
    <property type="entry name" value="BEACH domain"/>
    <property type="match status" value="1"/>
</dbReference>
<feature type="domain" description="BEACH" evidence="6">
    <location>
        <begin position="3487"/>
        <end position="3779"/>
    </location>
</feature>
<feature type="compositionally biased region" description="Basic residues" evidence="5">
    <location>
        <begin position="1047"/>
        <end position="1056"/>
    </location>
</feature>
<dbReference type="InterPro" id="IPR001680">
    <property type="entry name" value="WD40_rpt"/>
</dbReference>
<dbReference type="SUPFAM" id="SSF50729">
    <property type="entry name" value="PH domain-like"/>
    <property type="match status" value="1"/>
</dbReference>
<dbReference type="PROSITE" id="PS51783">
    <property type="entry name" value="PH_BEACH"/>
    <property type="match status" value="1"/>
</dbReference>
<feature type="region of interest" description="Disordered" evidence="5">
    <location>
        <begin position="3828"/>
        <end position="3852"/>
    </location>
</feature>
<dbReference type="InterPro" id="IPR036372">
    <property type="entry name" value="BEACH_dom_sf"/>
</dbReference>
<feature type="region of interest" description="Disordered" evidence="5">
    <location>
        <begin position="1985"/>
        <end position="2011"/>
    </location>
</feature>
<name>A0A9W8AE12_9FUNG</name>
<feature type="region of interest" description="Disordered" evidence="5">
    <location>
        <begin position="299"/>
        <end position="320"/>
    </location>
</feature>
<evidence type="ECO:0000259" key="7">
    <source>
        <dbReference type="PROSITE" id="PS51783"/>
    </source>
</evidence>
<evidence type="ECO:0000313" key="8">
    <source>
        <dbReference type="EMBL" id="KAJ1929793.1"/>
    </source>
</evidence>
<feature type="compositionally biased region" description="Polar residues" evidence="5">
    <location>
        <begin position="953"/>
        <end position="968"/>
    </location>
</feature>
<feature type="region of interest" description="Disordered" evidence="5">
    <location>
        <begin position="2984"/>
        <end position="3003"/>
    </location>
</feature>
<feature type="region of interest" description="Disordered" evidence="5">
    <location>
        <begin position="2157"/>
        <end position="2179"/>
    </location>
</feature>
<gene>
    <name evidence="8" type="ORF">IWQ60_000882</name>
</gene>
<dbReference type="GO" id="GO:0008104">
    <property type="term" value="P:intracellular protein localization"/>
    <property type="evidence" value="ECO:0007669"/>
    <property type="project" value="TreeGrafter"/>
</dbReference>
<dbReference type="SMART" id="SM01026">
    <property type="entry name" value="Beach"/>
    <property type="match status" value="1"/>
</dbReference>
<dbReference type="Pfam" id="PF14844">
    <property type="entry name" value="PH_BEACH"/>
    <property type="match status" value="1"/>
</dbReference>
<dbReference type="SUPFAM" id="SSF101908">
    <property type="entry name" value="Putative isomerase YbhE"/>
    <property type="match status" value="1"/>
</dbReference>
<keyword evidence="1" id="KW-0853">WD repeat</keyword>
<organism evidence="8 9">
    <name type="scientific">Tieghemiomyces parasiticus</name>
    <dbReference type="NCBI Taxonomy" id="78921"/>
    <lineage>
        <taxon>Eukaryota</taxon>
        <taxon>Fungi</taxon>
        <taxon>Fungi incertae sedis</taxon>
        <taxon>Zoopagomycota</taxon>
        <taxon>Kickxellomycotina</taxon>
        <taxon>Dimargaritomycetes</taxon>
        <taxon>Dimargaritales</taxon>
        <taxon>Dimargaritaceae</taxon>
        <taxon>Tieghemiomyces</taxon>
    </lineage>
</organism>
<dbReference type="CDD" id="cd01201">
    <property type="entry name" value="PH_BEACH"/>
    <property type="match status" value="1"/>
</dbReference>
<dbReference type="FunFam" id="1.10.1540.10:FF:000001">
    <property type="entry name" value="neurobeachin isoform X1"/>
    <property type="match status" value="1"/>
</dbReference>
<feature type="region of interest" description="Disordered" evidence="5">
    <location>
        <begin position="3285"/>
        <end position="3314"/>
    </location>
</feature>
<dbReference type="Gene3D" id="2.30.29.30">
    <property type="entry name" value="Pleckstrin-homology domain (PH domain)/Phosphotyrosine-binding domain (PTB)"/>
    <property type="match status" value="1"/>
</dbReference>
<dbReference type="PANTHER" id="PTHR13743:SF112">
    <property type="entry name" value="BEACH DOMAIN-CONTAINING PROTEIN"/>
    <property type="match status" value="1"/>
</dbReference>
<dbReference type="Gene3D" id="2.130.10.10">
    <property type="entry name" value="YVTN repeat-like/Quinoprotein amine dehydrogenase"/>
    <property type="match status" value="5"/>
</dbReference>
<dbReference type="SMART" id="SM00320">
    <property type="entry name" value="WD40"/>
    <property type="match status" value="12"/>
</dbReference>
<comment type="function">
    <text evidence="3">May be involved in protein sorting and cell wall formation.</text>
</comment>
<dbReference type="OrthoDB" id="26681at2759"/>
<dbReference type="Pfam" id="PF02138">
    <property type="entry name" value="Beach"/>
    <property type="match status" value="1"/>
</dbReference>
<dbReference type="InterPro" id="IPR050865">
    <property type="entry name" value="BEACH_Domain"/>
</dbReference>
<evidence type="ECO:0000313" key="9">
    <source>
        <dbReference type="Proteomes" id="UP001150569"/>
    </source>
</evidence>
<keyword evidence="2" id="KW-0677">Repeat</keyword>
<evidence type="ECO:0000256" key="1">
    <source>
        <dbReference type="ARBA" id="ARBA00022574"/>
    </source>
</evidence>
<evidence type="ECO:0000259" key="6">
    <source>
        <dbReference type="PROSITE" id="PS50197"/>
    </source>
</evidence>
<dbReference type="InterPro" id="IPR000409">
    <property type="entry name" value="BEACH_dom"/>
</dbReference>
<evidence type="ECO:0000256" key="4">
    <source>
        <dbReference type="ARBA" id="ARBA00073334"/>
    </source>
</evidence>
<sequence length="4434" mass="479936">MSFTRRRTKRDAASTESRLELERVLGTTTARGTQLATHPALPGTVAYVAGCVTIVCDLATDTQIAHLCADRTLRDPTVTPRRSLGSPHGLPLGLPSSGVVPAGPSTSTTGVHPVSGGDPLAAYYTGDPTQRSPPWRRQAPRTVSCLAFSTAGTYLAVGESGHQPRVVVWDWRAGLVVAELVGHNFGVLAVAFSPDDRYLVSVGKQHDGFLSVWDWRRMDKVGSNRVTAKVHGLRFAPDGSFFVTVGARHVRFWYLKSQASNDHQKVSDRVEVVEGRSGILGDLRDSTFVDVAVVCPATSPTVGQRRPPSSNESTGSGGSNGCLTPPHVYALTSTGVLCLFSPAQRTLSKWVDTRVGRAHTLTADAHWLVCGGERGHLRAFDPVNLEYVTTFPVATPTSNRRRSPVLWCDPDETGAESDSDSFEAAGPVDPEIVPPAVRACVLTAGERSGGALLVCVNSDRSIMAWTPPRRPGTDPAALPYHTTYHRDTVWGLLAPRFSVASDTLLTHSADGTVRWWSVRPLPEPTPPGQALLDTLPSPLVDDTPGDDGVRTLALTDDGRLMALGNREGRIAVYDTLHRAALPSFAAHDSEILAVDFVTLTTSERGTERAAPEYLLATGSRDRLIHIFHFYPCVSSSNDDDHYGSDRNNYRWRHLQSLDDHSSSVTCVRFAARGLTIVSCGLDKSVMFRSRAKAVRQPHALASVPPFTLLQNHHGRSTVHDVVLDPRGETLVGVAQDRSLLVFDPVRGKLTATFRPDPADRHRPVPSSSSPVAAALAAADGSLRLGKDVDGTGLATAAVHHRRRSAAFTSSPGGTPTKVGSSTPDYGLVKLALSPDGQLAAVVGSDKTVRLVHLAQRKQLAVAYGPSEPITAVAFLGSRGDRLAVSAADGCILVWRVALLSLECTDGPAVTRLSKHPSRLSLRADHGIQATLSDGPDGYTSLINQPGPDDGYHSETSSFGSVPSTTDTWPRNPFLAPDPGAPLSDTDLTATVCGMARMALISGPPDAELYPVNAVGTPPRNPPRSLSRGPIARVPPPTPPHLADLRPARRLSTKRVTSRTSRPSPLAHSPDPDQRSLTPPSIFPTCSPGSAVEATDSITEPAVTPPSHSNAIHSTISTQYRQFAQHRSPPYYFAPQVTSDVPTALMDPLESPTERVRATLAALRSARTHLDRAVALLGEVDPVPDSMAMLVQETIRELDLLGRHALVRPKPLATVPAQVQARLSSASPDQVQLPSFRKRDFALESVIRAARPPGKGNVGPAETFPRALAAVTGLLPTEPMSHVRTEDFVPAAQRLAAFVGNLTPAVAGSPTTLESLILAVERTLHTMPPSQGLTRAALAPGLDLVASLLQLLAECLARSPAQRTFYTWLGGQGRIVRSFIPRIILVGYLVVWDALWGLLIGQLSWREAGTTPRILDEVDPGLLLSLVLQRLQAPSVADSDFGSSLEPHALLSATAVRDQLVVRCNQLLMASEVNLWQISQSNVVTTLLDHIELFCRWDPVTDASGIKYRRDHLASLLTCVLRYSTSVAQLRALFRALGRCSVLPADTPAELLEDVGDDDDPPLLDSRVNYALLQHVLDDTWRGLVDPAAPGPAHPTADSYFAFPEPSAGLTVTDAHTLLRGAPGYTVSLWFYLPTTNGPVSVTPMTLLSFTTRAYTDVETRWLPSRPDIQSTVLTVEYDPLTAGLTVYYRGTDDTTSDGPGLLNGPAVESGRWHHLVLAHGPDTPVAIKPRRSLGWGFGGFLSGRGEPNPSSSAGDSDGVPAPRRFADNFAVFLNGRRWHHDYRPYPTDTALYRTCTFGATVREPDAGPVPSKYTRGFVGRLSAVYILAGAHQARTVHALRLLGHRHGTQFRPEQLPEALVGRDRSATATLEPLSPPQEDDFPTDEATQPGLDALRDLFVQADQRPHLLLLIHPGTDARAGELPNLAIRPTQTPLSLDLVSSEPNAWNPSSQVATTVGSGPVSSTAMSAAVTLNPMIRLTRPRRNTGSLHIPVTAPRSRSQSDAGVGAVSAPQPRVTTHRVVLIRPIGWRDSLPLAGGPGLWLPLLARLAARLPDLESRLPVSDLPTPCPSDALSSLAASLAHVALPASGRAVAELVWPLRPPGETGLPTAVEPASSGPSFLDLTALLLERAVPAERFLTPAAFHHLFAAAGQIEDTTAPVVPRGPTHRTTKSGSKSQSSFGAIPAAEVHLRTLADLAHWPAPRTLAERAVGLLYRRLVFNLDIWRRASFVTQLGCLETLKTVVLARPATFRRYGLGLSFVLRALAGPYGYRDSAAEPSELHDLRTVLLDAAAGLVLHSDDPVIDVRVLLAHTLAHAPRDPRHVTDLLRRLLHGLLDTTRDALRHDRERPRELILQLRDSNYFAVLCRLIEADEDGLTSVCLDWFTTLAVWSTGPGDSTFVSPVRRRGSPSPFATNSPVPHRSSPVPESLLVGPTPSATASSSSSSSFFSTLTRSWQADTHPSPRRASPMAHRAEPILAKHASPAISTTLHAAVLPVAWLTDAHRDTLLAVLGTRPTLGPLSGRALLRLARRVSIYDVPSSTASSASSLMNHVARETGSFRLTDMLPVVTLLEALGRPGVDEPLRCEGLYQLMLAFGCVGADGDDQKEGCDAQSHASRGSNDDPLNGSSTDGDADHYHCAGMEGAADDDDDADEDEDARGAGPIPRTLAVNGRPSITRRTSQDPHSDEVDDYCRLLETAGPWQPALLRLAADVVEPRPPQSALLAFALLEHILHRLLRVSPTGDAGVAAVVVHAWATLPAAACAVPFVRRLLVRLIQRLEHDLFVLGPQSYAVTPQLWRSLPGVVQLTADFAFHHSDYREYLAEHWPRLHQRAAALAAEPPNSHRHAPHRSAASLWSLVGSKSDRSPDAFGLESEGVDFGSFDSEGRRFDEDGDEDADFDGLDDPTLGLPGHPLVFRTPRNPWDDDPRFAHRLARFLVRLGELRPSASGLCRPALRLLVHGVQGAPGAYVGRVTRLLRRLLDRHPAGPNTANPGVPPPATATRPFARRPFGSVRRSLNPIQEQTDADGLPHDLANLGFDTVTVCSQSTCGVAEGLAATVGYLHEAYQFMQDPELSGLPNDGPQVRHLLVLYAHMVHRYSALLLGPSARLALPPISDPAAFTRFVRTPAWSAVYNALCVPRMKAVEQEEAAYFPRKVRGFARSVRDSLAAVCRREDDLARRRRSAREEVEAVIRPLSHVALTDEGHELGAQAGWAAWQRYARDLAAGPWNIQLPCDPTDYDGRWPFPVALTPPAPHWRVGNLENPSRMHRRLDPNLAFDPHVTAVARRDRHGPKSPVPLTPTSSRRRLTDPCAGSGGQWAALHRSPALSLPGAPDTSFPWPHPSAAAELVNDSIVWGGIAATTDSIHARDPHVFTVACELVMHLHSAPGHLRLSAAHLEFIPDRNTVGDPTASIPLALASDLGRVRSWPVADLVRIHFRRYRLRRSAAELFFRTRQTVLVHFPHPKDRTRFCAKVTTLHPHCVVYTDLRATRAARDLADLTSQWQHRQLSNFDYLAALNTFAGRSRHDLTQYPVFPWVLRDYTSNRLDFDRPRRTFRDLRRPVGALNPARLRDYLERYRGFEDPTGRTPKFHYGTHYSSAAAVAHFLIRREPFTSVHIALQGGKFDHADRQFHSVADAWQSCTHGSGDVKELIPEFYYLPDFLTNEDGWDLGCKQNGTALGDVVLPPWAASPADFIRRHRDALESEYVSNHLHHWVDLIFGYQQTGPAAVAAHNVFYYLTYEDAVDLDTITNPVERSSVESQIHYFGQTPSQLFTIPHVRRHRLPTPWTDRQLITKVAVGIMQPPRDHVARIAGEKNEEDPGHALAIEVSDAESDSTDGPAVPPQISGDGHSGTDGLELAPTLNYAELLQLPHAQRPSPLAALFTPDGPVKRLALRTSCLGTCALLPDLDPTIHGDGWQQRIYVVDGRGAAKVHRLAFSAEGAGFRLDLDASVRLVPDVAHSPAVPNLPASLRLHPLPIRWERHGRVDGFATPTDLRSRVDLVPGRPTPLLLDGLAIDHALSLRDPTAPAAAAEAGRVAATLDAALMGESEEGTAISAAWPTSGEPDVPLQSVRTHALITSASDHPTCVQSAANGAWLVTGTLRGLVHVYRWTHTVDSRSALAMPPGPPESRTGLFHVTYRPSEWTPSPLAPTAAGVATAGGLVDLRTLASYPAYLARIAEAEAQLAATITATPHAPLGQATYIYHMAHHDGPITALAVSAEYDLIASGSGHDGTVILTSLLTGTRLHTLDLGAAWLARPERRKRWTPTLLRITSRGDVVVYARAELDPTATDGTGPLDAALLLYDVNGHLLARRGFTAAPCRAGPRLTHAAACLAVQDFRRLSHDYATCPTDAALYVVPNLVDLVVTRHGEFLITVDTLHKCAVYDLTTPHTLPLVRIYDLSFAPTAVALSLTEQQILVAGAEGQLLVLAVDDTS</sequence>
<dbReference type="InterPro" id="IPR023362">
    <property type="entry name" value="PH-BEACH_dom"/>
</dbReference>
<protein>
    <recommendedName>
        <fullName evidence="4">Beige protein homolog 1</fullName>
    </recommendedName>
</protein>
<dbReference type="Pfam" id="PF00400">
    <property type="entry name" value="WD40"/>
    <property type="match status" value="3"/>
</dbReference>
<dbReference type="PANTHER" id="PTHR13743">
    <property type="entry name" value="BEIGE/BEACH-RELATED"/>
    <property type="match status" value="1"/>
</dbReference>
<evidence type="ECO:0000256" key="3">
    <source>
        <dbReference type="ARBA" id="ARBA00054699"/>
    </source>
</evidence>
<keyword evidence="9" id="KW-1185">Reference proteome</keyword>
<reference evidence="8" key="1">
    <citation type="submission" date="2022-07" db="EMBL/GenBank/DDBJ databases">
        <title>Phylogenomic reconstructions and comparative analyses of Kickxellomycotina fungi.</title>
        <authorList>
            <person name="Reynolds N.K."/>
            <person name="Stajich J.E."/>
            <person name="Barry K."/>
            <person name="Grigoriev I.V."/>
            <person name="Crous P."/>
            <person name="Smith M.E."/>
        </authorList>
    </citation>
    <scope>NUCLEOTIDE SEQUENCE</scope>
    <source>
        <strain evidence="8">RSA 861</strain>
    </source>
</reference>
<feature type="region of interest" description="Disordered" evidence="5">
    <location>
        <begin position="1004"/>
        <end position="1093"/>
    </location>
</feature>
<dbReference type="GO" id="GO:0005829">
    <property type="term" value="C:cytosol"/>
    <property type="evidence" value="ECO:0007669"/>
    <property type="project" value="TreeGrafter"/>
</dbReference>
<feature type="region of interest" description="Disordered" evidence="5">
    <location>
        <begin position="2400"/>
        <end position="2444"/>
    </location>
</feature>
<dbReference type="GO" id="GO:0019901">
    <property type="term" value="F:protein kinase binding"/>
    <property type="evidence" value="ECO:0007669"/>
    <property type="project" value="TreeGrafter"/>
</dbReference>
<dbReference type="EMBL" id="JANBPT010000024">
    <property type="protein sequence ID" value="KAJ1929793.1"/>
    <property type="molecule type" value="Genomic_DNA"/>
</dbReference>
<dbReference type="InterPro" id="IPR011993">
    <property type="entry name" value="PH-like_dom_sf"/>
</dbReference>